<name>A0AA88XWB6_PINIB</name>
<feature type="transmembrane region" description="Helical" evidence="2">
    <location>
        <begin position="15"/>
        <end position="36"/>
    </location>
</feature>
<proteinExistence type="predicted"/>
<dbReference type="EMBL" id="VSWD01000009">
    <property type="protein sequence ID" value="KAK3093646.1"/>
    <property type="molecule type" value="Genomic_DNA"/>
</dbReference>
<feature type="region of interest" description="Disordered" evidence="1">
    <location>
        <begin position="42"/>
        <end position="82"/>
    </location>
</feature>
<keyword evidence="2" id="KW-0812">Transmembrane</keyword>
<feature type="compositionally biased region" description="Low complexity" evidence="1">
    <location>
        <begin position="63"/>
        <end position="82"/>
    </location>
</feature>
<organism evidence="3 4">
    <name type="scientific">Pinctada imbricata</name>
    <name type="common">Atlantic pearl-oyster</name>
    <name type="synonym">Pinctada martensii</name>
    <dbReference type="NCBI Taxonomy" id="66713"/>
    <lineage>
        <taxon>Eukaryota</taxon>
        <taxon>Metazoa</taxon>
        <taxon>Spiralia</taxon>
        <taxon>Lophotrochozoa</taxon>
        <taxon>Mollusca</taxon>
        <taxon>Bivalvia</taxon>
        <taxon>Autobranchia</taxon>
        <taxon>Pteriomorphia</taxon>
        <taxon>Pterioida</taxon>
        <taxon>Pterioidea</taxon>
        <taxon>Pteriidae</taxon>
        <taxon>Pinctada</taxon>
    </lineage>
</organism>
<keyword evidence="4" id="KW-1185">Reference proteome</keyword>
<evidence type="ECO:0000256" key="2">
    <source>
        <dbReference type="SAM" id="Phobius"/>
    </source>
</evidence>
<evidence type="ECO:0000313" key="3">
    <source>
        <dbReference type="EMBL" id="KAK3093646.1"/>
    </source>
</evidence>
<sequence>TNTFFTDDMVTGLCAGFGFFAGLIIIICLIWCFCCGDGCGKDDKKRKVGPTQPPWKSRDESRVTTANTTSTRVASTRSSRRT</sequence>
<feature type="non-terminal residue" evidence="3">
    <location>
        <position position="1"/>
    </location>
</feature>
<comment type="caution">
    <text evidence="3">The sequence shown here is derived from an EMBL/GenBank/DDBJ whole genome shotgun (WGS) entry which is preliminary data.</text>
</comment>
<keyword evidence="2" id="KW-0472">Membrane</keyword>
<dbReference type="AlphaFoldDB" id="A0AA88XWB6"/>
<reference evidence="3" key="1">
    <citation type="submission" date="2019-08" db="EMBL/GenBank/DDBJ databases">
        <title>The improved chromosome-level genome for the pearl oyster Pinctada fucata martensii using PacBio sequencing and Hi-C.</title>
        <authorList>
            <person name="Zheng Z."/>
        </authorList>
    </citation>
    <scope>NUCLEOTIDE SEQUENCE</scope>
    <source>
        <strain evidence="3">ZZ-2019</strain>
        <tissue evidence="3">Adductor muscle</tissue>
    </source>
</reference>
<keyword evidence="2" id="KW-1133">Transmembrane helix</keyword>
<dbReference type="Proteomes" id="UP001186944">
    <property type="component" value="Unassembled WGS sequence"/>
</dbReference>
<protein>
    <submittedName>
        <fullName evidence="3">Uncharacterized protein</fullName>
    </submittedName>
</protein>
<evidence type="ECO:0000256" key="1">
    <source>
        <dbReference type="SAM" id="MobiDB-lite"/>
    </source>
</evidence>
<evidence type="ECO:0000313" key="4">
    <source>
        <dbReference type="Proteomes" id="UP001186944"/>
    </source>
</evidence>
<gene>
    <name evidence="3" type="ORF">FSP39_018384</name>
</gene>
<accession>A0AA88XWB6</accession>